<organism evidence="10 11">
    <name type="scientific">Limobrevibacterium gyesilva</name>
    <dbReference type="NCBI Taxonomy" id="2991712"/>
    <lineage>
        <taxon>Bacteria</taxon>
        <taxon>Pseudomonadati</taxon>
        <taxon>Pseudomonadota</taxon>
        <taxon>Alphaproteobacteria</taxon>
        <taxon>Acetobacterales</taxon>
        <taxon>Acetobacteraceae</taxon>
        <taxon>Limobrevibacterium</taxon>
    </lineage>
</organism>
<dbReference type="GO" id="GO:0032993">
    <property type="term" value="C:protein-DNA complex"/>
    <property type="evidence" value="ECO:0007669"/>
    <property type="project" value="TreeGrafter"/>
</dbReference>
<comment type="caution">
    <text evidence="10">The sequence shown here is derived from an EMBL/GenBank/DDBJ whole genome shotgun (WGS) entry which is preliminary data.</text>
</comment>
<evidence type="ECO:0000256" key="2">
    <source>
        <dbReference type="ARBA" id="ARBA00023012"/>
    </source>
</evidence>
<keyword evidence="2" id="KW-0902">Two-component regulatory system</keyword>
<reference evidence="10" key="2">
    <citation type="submission" date="2022-10" db="EMBL/GenBank/DDBJ databases">
        <authorList>
            <person name="Trinh H.N."/>
        </authorList>
    </citation>
    <scope>NUCLEOTIDE SEQUENCE</scope>
    <source>
        <strain evidence="10">RN2-1</strain>
    </source>
</reference>
<accession>A0AA42CF06</accession>
<feature type="domain" description="OmpR/PhoB-type" evidence="9">
    <location>
        <begin position="124"/>
        <end position="222"/>
    </location>
</feature>
<dbReference type="GO" id="GO:0000156">
    <property type="term" value="F:phosphorelay response regulator activity"/>
    <property type="evidence" value="ECO:0007669"/>
    <property type="project" value="TreeGrafter"/>
</dbReference>
<dbReference type="InterPro" id="IPR039420">
    <property type="entry name" value="WalR-like"/>
</dbReference>
<dbReference type="Proteomes" id="UP001165679">
    <property type="component" value="Unassembled WGS sequence"/>
</dbReference>
<keyword evidence="11" id="KW-1185">Reference proteome</keyword>
<evidence type="ECO:0000259" key="8">
    <source>
        <dbReference type="PROSITE" id="PS50110"/>
    </source>
</evidence>
<dbReference type="SUPFAM" id="SSF46894">
    <property type="entry name" value="C-terminal effector domain of the bipartite response regulators"/>
    <property type="match status" value="1"/>
</dbReference>
<dbReference type="InterPro" id="IPR036388">
    <property type="entry name" value="WH-like_DNA-bd_sf"/>
</dbReference>
<dbReference type="GO" id="GO:0000976">
    <property type="term" value="F:transcription cis-regulatory region binding"/>
    <property type="evidence" value="ECO:0007669"/>
    <property type="project" value="TreeGrafter"/>
</dbReference>
<dbReference type="Pfam" id="PF00072">
    <property type="entry name" value="Response_reg"/>
    <property type="match status" value="1"/>
</dbReference>
<dbReference type="InterPro" id="IPR001867">
    <property type="entry name" value="OmpR/PhoB-type_DNA-bd"/>
</dbReference>
<dbReference type="Gene3D" id="3.40.50.2300">
    <property type="match status" value="1"/>
</dbReference>
<name>A0AA42CF06_9PROT</name>
<evidence type="ECO:0000256" key="4">
    <source>
        <dbReference type="ARBA" id="ARBA00023125"/>
    </source>
</evidence>
<dbReference type="InterPro" id="IPR011006">
    <property type="entry name" value="CheY-like_superfamily"/>
</dbReference>
<evidence type="ECO:0000259" key="9">
    <source>
        <dbReference type="PROSITE" id="PS51755"/>
    </source>
</evidence>
<dbReference type="Pfam" id="PF00486">
    <property type="entry name" value="Trans_reg_C"/>
    <property type="match status" value="1"/>
</dbReference>
<gene>
    <name evidence="10" type="ORF">OL599_19160</name>
</gene>
<dbReference type="RefSeq" id="WP_264715512.1">
    <property type="nucleotide sequence ID" value="NZ_JAPDNT010000022.1"/>
</dbReference>
<dbReference type="InterPro" id="IPR001789">
    <property type="entry name" value="Sig_transdc_resp-reg_receiver"/>
</dbReference>
<sequence length="246" mass="26944">MRVLLVQRYVGEASINAAIFRGDRFVADLVRGAAEAYEFLGLYDYDIVVLDSSVEGLDGCAFIRRMRARNITTPVLMLSNPAVADATVEALRAGADDVMTVPFRDDELVARIEAIVRRSHGHGQSTLQIGAMVIDMATHDVIINGQPLHLTKKEFSVLQLLALRRGKVLTRQAILDCLYDGVDGPEIGIVGVFICNLRKKLAAFSADNLIDTVRGYGYMIRDRATPRGAAQARHKAVQPTHEAVLA</sequence>
<evidence type="ECO:0000256" key="5">
    <source>
        <dbReference type="ARBA" id="ARBA00023163"/>
    </source>
</evidence>
<dbReference type="SMART" id="SM00448">
    <property type="entry name" value="REC"/>
    <property type="match status" value="1"/>
</dbReference>
<feature type="DNA-binding region" description="OmpR/PhoB-type" evidence="7">
    <location>
        <begin position="124"/>
        <end position="222"/>
    </location>
</feature>
<dbReference type="Gene3D" id="1.10.10.10">
    <property type="entry name" value="Winged helix-like DNA-binding domain superfamily/Winged helix DNA-binding domain"/>
    <property type="match status" value="1"/>
</dbReference>
<proteinExistence type="predicted"/>
<dbReference type="PANTHER" id="PTHR48111:SF22">
    <property type="entry name" value="REGULATOR OF RPOS"/>
    <property type="match status" value="1"/>
</dbReference>
<dbReference type="PROSITE" id="PS50110">
    <property type="entry name" value="RESPONSE_REGULATORY"/>
    <property type="match status" value="1"/>
</dbReference>
<dbReference type="PANTHER" id="PTHR48111">
    <property type="entry name" value="REGULATOR OF RPOS"/>
    <property type="match status" value="1"/>
</dbReference>
<dbReference type="SUPFAM" id="SSF52172">
    <property type="entry name" value="CheY-like"/>
    <property type="match status" value="1"/>
</dbReference>
<evidence type="ECO:0000313" key="10">
    <source>
        <dbReference type="EMBL" id="MCW3476688.1"/>
    </source>
</evidence>
<evidence type="ECO:0000256" key="3">
    <source>
        <dbReference type="ARBA" id="ARBA00023015"/>
    </source>
</evidence>
<reference evidence="10" key="1">
    <citation type="submission" date="2022-09" db="EMBL/GenBank/DDBJ databases">
        <title>Rhodovastum sp. nov. RN2-1 isolated from soil in Seongnam, South Korea.</title>
        <authorList>
            <person name="Le N.T."/>
        </authorList>
    </citation>
    <scope>NUCLEOTIDE SEQUENCE</scope>
    <source>
        <strain evidence="10">RN2-1</strain>
    </source>
</reference>
<evidence type="ECO:0000256" key="1">
    <source>
        <dbReference type="ARBA" id="ARBA00022553"/>
    </source>
</evidence>
<protein>
    <submittedName>
        <fullName evidence="10">Response regulator transcription factor</fullName>
    </submittedName>
</protein>
<dbReference type="InterPro" id="IPR016032">
    <property type="entry name" value="Sig_transdc_resp-reg_C-effctor"/>
</dbReference>
<keyword evidence="5" id="KW-0804">Transcription</keyword>
<dbReference type="GO" id="GO:0006355">
    <property type="term" value="P:regulation of DNA-templated transcription"/>
    <property type="evidence" value="ECO:0007669"/>
    <property type="project" value="InterPro"/>
</dbReference>
<dbReference type="AlphaFoldDB" id="A0AA42CF06"/>
<feature type="domain" description="Response regulatory" evidence="8">
    <location>
        <begin position="2"/>
        <end position="116"/>
    </location>
</feature>
<dbReference type="PROSITE" id="PS51755">
    <property type="entry name" value="OMPR_PHOB"/>
    <property type="match status" value="1"/>
</dbReference>
<dbReference type="EMBL" id="JAPDNT010000022">
    <property type="protein sequence ID" value="MCW3476688.1"/>
    <property type="molecule type" value="Genomic_DNA"/>
</dbReference>
<keyword evidence="4 7" id="KW-0238">DNA-binding</keyword>
<dbReference type="GO" id="GO:0005829">
    <property type="term" value="C:cytosol"/>
    <property type="evidence" value="ECO:0007669"/>
    <property type="project" value="TreeGrafter"/>
</dbReference>
<evidence type="ECO:0000256" key="7">
    <source>
        <dbReference type="PROSITE-ProRule" id="PRU01091"/>
    </source>
</evidence>
<dbReference type="SMART" id="SM00862">
    <property type="entry name" value="Trans_reg_C"/>
    <property type="match status" value="1"/>
</dbReference>
<keyword evidence="3" id="KW-0805">Transcription regulation</keyword>
<keyword evidence="1 6" id="KW-0597">Phosphoprotein</keyword>
<evidence type="ECO:0000313" key="11">
    <source>
        <dbReference type="Proteomes" id="UP001165679"/>
    </source>
</evidence>
<evidence type="ECO:0000256" key="6">
    <source>
        <dbReference type="PROSITE-ProRule" id="PRU00169"/>
    </source>
</evidence>
<feature type="modified residue" description="4-aspartylphosphate" evidence="6">
    <location>
        <position position="51"/>
    </location>
</feature>
<dbReference type="CDD" id="cd00383">
    <property type="entry name" value="trans_reg_C"/>
    <property type="match status" value="1"/>
</dbReference>